<evidence type="ECO:0000313" key="1">
    <source>
        <dbReference type="EMBL" id="BCJ87423.1"/>
    </source>
</evidence>
<accession>A0A7I8DB63</accession>
<gene>
    <name evidence="1" type="ORF">skT53_24080</name>
</gene>
<dbReference type="NCBIfam" id="TIGR02855">
    <property type="entry name" value="spore_yabG"/>
    <property type="match status" value="1"/>
</dbReference>
<dbReference type="EMBL" id="AP023366">
    <property type="protein sequence ID" value="BCJ87423.1"/>
    <property type="molecule type" value="Genomic_DNA"/>
</dbReference>
<name>A0A7I8DB63_9BACL</name>
<dbReference type="RefSeq" id="WP_200757397.1">
    <property type="nucleotide sequence ID" value="NZ_AP023366.1"/>
</dbReference>
<dbReference type="Proteomes" id="UP000593802">
    <property type="component" value="Chromosome"/>
</dbReference>
<sequence length="286" mass="32355">MWKIGDLVARKSYQKDVFFIIIDADAARRVATLKGLEVRLLADAPYDDLETVSRHDWETHILQYSRLEANSLSLIRKRRVFEREKHMLRSGVKLAAGNHFYERPGRVLHLDGDSSYLNKCMLFYEELGLQANGHHVSESRMADVLPRFLEMYHPDILIITGHDGLIGKGQHPDNVYSYRNTENFIRAVQAARKYERSLDELVIFAGACQSHYEAILESGANFASSPKRILIHALDPVLVAEKVAFTPINQTINIYDVVQSTITGTDGLGGLESRGKYRLGLPKSLS</sequence>
<organism evidence="1 2">
    <name type="scientific">Effusibacillus dendaii</name>
    <dbReference type="NCBI Taxonomy" id="2743772"/>
    <lineage>
        <taxon>Bacteria</taxon>
        <taxon>Bacillati</taxon>
        <taxon>Bacillota</taxon>
        <taxon>Bacilli</taxon>
        <taxon>Bacillales</taxon>
        <taxon>Alicyclobacillaceae</taxon>
        <taxon>Effusibacillus</taxon>
    </lineage>
</organism>
<protein>
    <submittedName>
        <fullName evidence="1">Sporulation peptidase YabG</fullName>
    </submittedName>
</protein>
<dbReference type="Pfam" id="PF05582">
    <property type="entry name" value="Peptidase_U57"/>
    <property type="match status" value="1"/>
</dbReference>
<dbReference type="PIRSF" id="PIRSF011575">
    <property type="entry name" value="YabG"/>
    <property type="match status" value="1"/>
</dbReference>
<keyword evidence="2" id="KW-1185">Reference proteome</keyword>
<proteinExistence type="predicted"/>
<reference evidence="1 2" key="1">
    <citation type="submission" date="2020-08" db="EMBL/GenBank/DDBJ databases">
        <title>Complete Genome Sequence of Effusibacillus dendaii Strain skT53, Isolated from Farmland soil.</title>
        <authorList>
            <person name="Konishi T."/>
            <person name="Kawasaki H."/>
        </authorList>
    </citation>
    <scope>NUCLEOTIDE SEQUENCE [LARGE SCALE GENOMIC DNA]</scope>
    <source>
        <strain evidence="2">skT53</strain>
    </source>
</reference>
<evidence type="ECO:0000313" key="2">
    <source>
        <dbReference type="Proteomes" id="UP000593802"/>
    </source>
</evidence>
<dbReference type="KEGG" id="eff:skT53_24080"/>
<dbReference type="AlphaFoldDB" id="A0A7I8DB63"/>
<dbReference type="InterPro" id="IPR008764">
    <property type="entry name" value="Peptidase_U57"/>
</dbReference>